<dbReference type="InterPro" id="IPR035892">
    <property type="entry name" value="C2_domain_sf"/>
</dbReference>
<dbReference type="SMART" id="SM00382">
    <property type="entry name" value="AAA"/>
    <property type="match status" value="2"/>
</dbReference>
<dbReference type="PIRSF" id="PIRSF039073">
    <property type="entry name" value="BRR2"/>
    <property type="match status" value="1"/>
</dbReference>
<dbReference type="FunFam" id="3.40.50.300:FF:000102">
    <property type="entry name" value="RNA helicase, activating signal cointegrator 1"/>
    <property type="match status" value="1"/>
</dbReference>
<keyword evidence="1" id="KW-0547">Nucleotide-binding</keyword>
<dbReference type="FunFam" id="2.60.40.150:FF:000004">
    <property type="entry name" value="RNA helicase, activating signal cointegrator 1"/>
    <property type="match status" value="1"/>
</dbReference>
<dbReference type="FunFam" id="3.40.50.300:FF:000231">
    <property type="entry name" value="Activating signal cointegrator 1 complex subunit 3"/>
    <property type="match status" value="1"/>
</dbReference>
<dbReference type="Gene3D" id="2.60.40.150">
    <property type="entry name" value="C2 domain"/>
    <property type="match status" value="2"/>
</dbReference>
<dbReference type="InterPro" id="IPR057842">
    <property type="entry name" value="WH_MER3"/>
</dbReference>
<comment type="caution">
    <text evidence="8">The sequence shown here is derived from an EMBL/GenBank/DDBJ whole genome shotgun (WGS) entry which is preliminary data.</text>
</comment>
<dbReference type="FunFam" id="3.40.50.300:FF:000198">
    <property type="entry name" value="Activating signal cointegrator 1 complex subunit"/>
    <property type="match status" value="1"/>
</dbReference>
<dbReference type="InterPro" id="IPR027417">
    <property type="entry name" value="P-loop_NTPase"/>
</dbReference>
<dbReference type="FunFam" id="1.10.3380.10:FF:000001">
    <property type="entry name" value="U5 small nuclear ribonucleoprotein helicase"/>
    <property type="match status" value="1"/>
</dbReference>
<dbReference type="Pfam" id="PF00271">
    <property type="entry name" value="Helicase_C"/>
    <property type="match status" value="2"/>
</dbReference>
<dbReference type="CDD" id="cd18020">
    <property type="entry name" value="DEXHc_ASCC3_1"/>
    <property type="match status" value="1"/>
</dbReference>
<dbReference type="GO" id="GO:0004386">
    <property type="term" value="F:helicase activity"/>
    <property type="evidence" value="ECO:0007669"/>
    <property type="project" value="UniProtKB-KW"/>
</dbReference>
<dbReference type="SMART" id="SM00490">
    <property type="entry name" value="HELICc"/>
    <property type="match status" value="2"/>
</dbReference>
<dbReference type="OMA" id="MCSATEF"/>
<dbReference type="InterPro" id="IPR036388">
    <property type="entry name" value="WH-like_DNA-bd_sf"/>
</dbReference>
<dbReference type="InterPro" id="IPR014001">
    <property type="entry name" value="Helicase_ATP-bd"/>
</dbReference>
<feature type="compositionally biased region" description="Low complexity" evidence="5">
    <location>
        <begin position="245"/>
        <end position="255"/>
    </location>
</feature>
<dbReference type="SUPFAM" id="SSF81296">
    <property type="entry name" value="E set domains"/>
    <property type="match status" value="1"/>
</dbReference>
<gene>
    <name evidence="8" type="primary">ascc3</name>
    <name evidence="8" type="ORF">PPL_00262</name>
</gene>
<dbReference type="InterPro" id="IPR001650">
    <property type="entry name" value="Helicase_C-like"/>
</dbReference>
<feature type="domain" description="Helicase ATP-binding" evidence="6">
    <location>
        <begin position="1327"/>
        <end position="1502"/>
    </location>
</feature>
<dbReference type="GO" id="GO:0016787">
    <property type="term" value="F:hydrolase activity"/>
    <property type="evidence" value="ECO:0007669"/>
    <property type="project" value="UniProtKB-KW"/>
</dbReference>
<dbReference type="Gene3D" id="3.40.50.300">
    <property type="entry name" value="P-loop containing nucleotide triphosphate hydrolases"/>
    <property type="match status" value="4"/>
</dbReference>
<dbReference type="GO" id="GO:0032991">
    <property type="term" value="C:protein-containing complex"/>
    <property type="evidence" value="ECO:0007669"/>
    <property type="project" value="UniProtKB-ARBA"/>
</dbReference>
<dbReference type="PROSITE" id="PS51194">
    <property type="entry name" value="HELICASE_CTER"/>
    <property type="match status" value="2"/>
</dbReference>
<dbReference type="InterPro" id="IPR003593">
    <property type="entry name" value="AAA+_ATPase"/>
</dbReference>
<dbReference type="STRING" id="670386.D3AVZ6"/>
<dbReference type="SUPFAM" id="SSF46785">
    <property type="entry name" value="Winged helix' DNA-binding domain"/>
    <property type="match status" value="2"/>
</dbReference>
<feature type="domain" description="Helicase C-terminal" evidence="7">
    <location>
        <begin position="1532"/>
        <end position="1739"/>
    </location>
</feature>
<feature type="compositionally biased region" description="Basic residues" evidence="5">
    <location>
        <begin position="352"/>
        <end position="363"/>
    </location>
</feature>
<dbReference type="Pfam" id="PF23445">
    <property type="entry name" value="WHD_SNRNP200"/>
    <property type="match status" value="2"/>
</dbReference>
<dbReference type="EMBL" id="ADBJ01000002">
    <property type="protein sequence ID" value="EFA86469.1"/>
    <property type="molecule type" value="Genomic_DNA"/>
</dbReference>
<dbReference type="SMART" id="SM00973">
    <property type="entry name" value="Sec63"/>
    <property type="match status" value="2"/>
</dbReference>
<protein>
    <submittedName>
        <fullName evidence="8">DEAD/DEAH box helicase</fullName>
    </submittedName>
</protein>
<evidence type="ECO:0000313" key="8">
    <source>
        <dbReference type="EMBL" id="EFA86469.1"/>
    </source>
</evidence>
<feature type="region of interest" description="Disordered" evidence="5">
    <location>
        <begin position="352"/>
        <end position="377"/>
    </location>
</feature>
<dbReference type="Pfam" id="PF00270">
    <property type="entry name" value="DEAD"/>
    <property type="match status" value="2"/>
</dbReference>
<dbReference type="InterPro" id="IPR004179">
    <property type="entry name" value="Sec63-dom"/>
</dbReference>
<feature type="region of interest" description="Disordered" evidence="5">
    <location>
        <begin position="236"/>
        <end position="255"/>
    </location>
</feature>
<dbReference type="Pfam" id="PF02889">
    <property type="entry name" value="Sec63"/>
    <property type="match status" value="2"/>
</dbReference>
<keyword evidence="3 8" id="KW-0347">Helicase</keyword>
<dbReference type="GO" id="GO:0005524">
    <property type="term" value="F:ATP binding"/>
    <property type="evidence" value="ECO:0007669"/>
    <property type="project" value="UniProtKB-KW"/>
</dbReference>
<evidence type="ECO:0000256" key="3">
    <source>
        <dbReference type="ARBA" id="ARBA00022806"/>
    </source>
</evidence>
<dbReference type="PANTHER" id="PTHR47961:SF13">
    <property type="entry name" value="ACTIVATING SIGNAL COINTEGRATOR 1 COMPLEX SUBUNIT 3"/>
    <property type="match status" value="1"/>
</dbReference>
<dbReference type="FunCoup" id="D3AVZ6">
    <property type="interactions" value="423"/>
</dbReference>
<name>D3AVZ6_HETP5</name>
<dbReference type="InterPro" id="IPR011545">
    <property type="entry name" value="DEAD/DEAH_box_helicase_dom"/>
</dbReference>
<evidence type="ECO:0000256" key="1">
    <source>
        <dbReference type="ARBA" id="ARBA00022741"/>
    </source>
</evidence>
<evidence type="ECO:0000259" key="7">
    <source>
        <dbReference type="PROSITE" id="PS51194"/>
    </source>
</evidence>
<evidence type="ECO:0000256" key="5">
    <source>
        <dbReference type="SAM" id="MobiDB-lite"/>
    </source>
</evidence>
<reference evidence="8 9" key="1">
    <citation type="journal article" date="2011" name="Genome Res.">
        <title>Phylogeny-wide analysis of social amoeba genomes highlights ancient origins for complex intercellular communication.</title>
        <authorList>
            <person name="Heidel A.J."/>
            <person name="Lawal H.M."/>
            <person name="Felder M."/>
            <person name="Schilde C."/>
            <person name="Helps N.R."/>
            <person name="Tunggal B."/>
            <person name="Rivero F."/>
            <person name="John U."/>
            <person name="Schleicher M."/>
            <person name="Eichinger L."/>
            <person name="Platzer M."/>
            <person name="Noegel A.A."/>
            <person name="Schaap P."/>
            <person name="Gloeckner G."/>
        </authorList>
    </citation>
    <scope>NUCLEOTIDE SEQUENCE [LARGE SCALE GENOMIC DNA]</scope>
    <source>
        <strain evidence="9">ATCC 26659 / Pp 5 / PN500</strain>
    </source>
</reference>
<dbReference type="FunFam" id="3.40.50.300:FF:000062">
    <property type="entry name" value="U5 small nuclear ribonucleoprotein helicase"/>
    <property type="match status" value="1"/>
</dbReference>
<dbReference type="FunFam" id="1.10.3380.10:FF:000002">
    <property type="entry name" value="Activating signal cointegrator 1 complex subunit 3"/>
    <property type="match status" value="1"/>
</dbReference>
<dbReference type="Gene3D" id="1.10.150.20">
    <property type="entry name" value="5' to 3' exonuclease, C-terminal subdomain"/>
    <property type="match status" value="1"/>
</dbReference>
<feature type="region of interest" description="Disordered" evidence="5">
    <location>
        <begin position="200"/>
        <end position="225"/>
    </location>
</feature>
<evidence type="ECO:0000313" key="9">
    <source>
        <dbReference type="Proteomes" id="UP000001396"/>
    </source>
</evidence>
<evidence type="ECO:0000259" key="6">
    <source>
        <dbReference type="PROSITE" id="PS51192"/>
    </source>
</evidence>
<feature type="domain" description="Helicase ATP-binding" evidence="6">
    <location>
        <begin position="481"/>
        <end position="664"/>
    </location>
</feature>
<feature type="compositionally biased region" description="Low complexity" evidence="5">
    <location>
        <begin position="202"/>
        <end position="225"/>
    </location>
</feature>
<keyword evidence="9" id="KW-1185">Reference proteome</keyword>
<dbReference type="SMART" id="SM00487">
    <property type="entry name" value="DEXDc"/>
    <property type="match status" value="2"/>
</dbReference>
<sequence length="2122" mass="241535">MKISAPLTVSSVLRLVNGGNNVKSLDTLTAKRNNDLARKKNEKKKASSNSIINGQLSWNYFANATNSEVTEKQNRNYYNQFLQVVIKLVDNDEVPSEELHSASYQAFMAVANPNKDDVSKQQLLRDLFGSSFKLKLYNELVTLVSILQKVKDPFEEDIALSRDTLAKIDENEQLEWGSIKLNSVDELFFELDSFKQDDDDANISTTSNKNNNNNNKNNNNNANFKNINSGETIIVKKSSKKDKQQQQQSSSSSQSSYNESWLIENCITISKSSGLPADHLLQNIINVLKAPKNIQDDLIGILGFEYLDFIEQLITNRTDILASTLNVKQGTGKHGPVQSFSMNTTDDKLVGKLKKKDEKKKKNASGSSGNGGTTSTVQIGGEQYEVYQPKEAAVPAIYTQNEFKAAGLQIQDGPLIGKAALPANTIRKEHNTHIEVTIPHAQPKPFSDDERFVPITEIAQESQKAFGSIKSLNRIQSRVFETAYKTNENLLICAPTGAGKTNIALLTILHEIENNYTSYGVLNLEQFKIIYIAPLKALAAEMTEKFASCLKYLGIVAKELTGDMQLTQKELKETQIIVTTPEKWDVITRKSTDVALTQLVRLLIIDEIHLLHEERGPVLESIVARTLRQVETTQEMIRIVGLSATLPNYKDVARFINSPASATYCFDSSYRPVPMTSSFLGVKEESVLARNNIMNQLCYDKLEKSIREGYQVMVFVHSRKDTAKTAEALVNIARSKHFRFAKEEEVKSHAVRDMERAKSKEIRDLFQHNVSIHHAGLLRQDRNLVEKYFAEGAIKVLVCTATLAWGVNLPAHTVIIKGTQLYDSKNGGFIDLGISDVMQIFGRAGRPQFDTFGESFLITSNDKLDHYLMLMSSCLPIESRFINNLSDNLNAEIVLGTVSNVSEASRWLSYTYLYIRMITNPHAYGINVGDLRFDPDLSLHRNKIIERAAIHLDKSKMIRYDAVTGNFFPTDLGRIASHYYIKYPSIETFHEILKPDMSQEQILTLLANSSEFENVNLREEEVKELTDLSANNCFYQSEVNDKYSKVKVILQSFLSRARVDGFSLVSDSNYIIQNSSRILRGLFEITMKRGWCSVSKQVLDLCKMIDHQQWHFESPLRQLGILHQETLKKLEEQELGVEDVADMEASELAPIVGNPAIAKSTIRVARQFPKLEFDIEIQPITSSIIKINLQVLPYFEWNDRVHGDSQPFWFWIEDSENEYIYNSDYFILTKRAFMNHENEPIKLSYIIPMPNPLPSQFFIHYISDRWLNCDERIPISFKHLIIPHQNRVINTELLDLQPLPVQALKNPEFEKLFKFSHFNPIQTQVFHTLYHTNNNVLLGSPTGSGKTICAELAMFKVFRDEPSMKVVYIAPLKALVRERMNDWNVKLSEKLGKKLVELTGDYTPNMIALQNADVVTTTPEKWDGISRNWKNRSYVTSVSLLIIDEIHLLGELRGPTLEVIVSRMKQISKETGHKIRIIGLSTAMANAVDLAEWMGIEKVGLFNFRPSCRPVPIEVHIQGFAGKHYCPRMQTMNKPAFAAIKTYSPNKSVLIFVSSRRQTRLTALDLISHLVADDPTQWLHTDIEPILDRVRDGHLKHTLSFGIGMHHAGLNDNDRSICETLFAENKIQILISTSTLAWGVNLPAHLVIVKGTEYFDGRTKRYVDYPLTDVLQMMGRAGRPQFDKEGKAVIMVHEPKKNFYKKFLYDPFPVESHLKEFLHDHLNAEIVAGTIQSKQGGIEYLTNTFFFRRLLISPTYYGLQDNSVDTINRFLSELLDRTLDDLAKSNCIIVDENDQIEPSTLGRIASFYYLNYRTIENFTKEIKHNSEIKSLLKTLCDAYEYHEFPVRHNEDLMNKELNEKLPIKLIRHDDPHTKVHLLLQAHFERAMLPISDYVTDTKSALDQGIRILQAMIDVAGEFEYFATVIQIIRLLQMFVQGRWDTDSNLLTLPYMTKDIVELISKNLNINSLKELTAAPQDKLKLVLDNSPLQPQEVKDIIHVVNHLPRIKVTQILPEKILAGRETTLKVKIQRMNKLFPNGFAYAPQYPKNKDEGWIIILTDEKEQFLGLKRISQMSKNSTSVVSAFTVIPPEATTAVYHVKVYSDNYIGLDYFHTFSVKIDLKK</sequence>
<dbReference type="GeneID" id="31355796"/>
<dbReference type="InterPro" id="IPR050474">
    <property type="entry name" value="Hel308_SKI2-like"/>
</dbReference>
<dbReference type="CDD" id="cd18022">
    <property type="entry name" value="DEXHc_ASCC3_2"/>
    <property type="match status" value="1"/>
</dbReference>
<dbReference type="SUPFAM" id="SSF52540">
    <property type="entry name" value="P-loop containing nucleoside triphosphate hydrolases"/>
    <property type="match status" value="3"/>
</dbReference>
<proteinExistence type="predicted"/>
<dbReference type="Gene3D" id="1.10.3380.10">
    <property type="entry name" value="Sec63 N-terminal domain-like domain"/>
    <property type="match status" value="2"/>
</dbReference>
<dbReference type="InParanoid" id="D3AVZ6"/>
<keyword evidence="4" id="KW-0067">ATP-binding</keyword>
<organism evidence="8 9">
    <name type="scientific">Heterostelium pallidum (strain ATCC 26659 / Pp 5 / PN500)</name>
    <name type="common">Cellular slime mold</name>
    <name type="synonym">Polysphondylium pallidum</name>
    <dbReference type="NCBI Taxonomy" id="670386"/>
    <lineage>
        <taxon>Eukaryota</taxon>
        <taxon>Amoebozoa</taxon>
        <taxon>Evosea</taxon>
        <taxon>Eumycetozoa</taxon>
        <taxon>Dictyostelia</taxon>
        <taxon>Acytosteliales</taxon>
        <taxon>Acytosteliaceae</taxon>
        <taxon>Heterostelium</taxon>
    </lineage>
</organism>
<dbReference type="Proteomes" id="UP000001396">
    <property type="component" value="Unassembled WGS sequence"/>
</dbReference>
<dbReference type="FunFam" id="1.10.10.10:FF:000012">
    <property type="entry name" value="U5 small nuclear ribonucleoprotein helicase"/>
    <property type="match status" value="1"/>
</dbReference>
<evidence type="ECO:0000256" key="2">
    <source>
        <dbReference type="ARBA" id="ARBA00022801"/>
    </source>
</evidence>
<dbReference type="PANTHER" id="PTHR47961">
    <property type="entry name" value="DNA POLYMERASE THETA, PUTATIVE (AFU_ORTHOLOGUE AFUA_1G05260)-RELATED"/>
    <property type="match status" value="1"/>
</dbReference>
<dbReference type="SUPFAM" id="SSF158702">
    <property type="entry name" value="Sec63 N-terminal domain-like"/>
    <property type="match status" value="2"/>
</dbReference>
<feature type="domain" description="Helicase C-terminal" evidence="7">
    <location>
        <begin position="701"/>
        <end position="909"/>
    </location>
</feature>
<keyword evidence="2" id="KW-0378">Hydrolase</keyword>
<dbReference type="FunFam" id="1.10.10.10:FF:000024">
    <property type="entry name" value="U5 small nuclear ribonucleoprotein helicase"/>
    <property type="match status" value="1"/>
</dbReference>
<dbReference type="CDD" id="cd18795">
    <property type="entry name" value="SF2_C_Ski2"/>
    <property type="match status" value="2"/>
</dbReference>
<dbReference type="InterPro" id="IPR036390">
    <property type="entry name" value="WH_DNA-bd_sf"/>
</dbReference>
<dbReference type="InterPro" id="IPR014756">
    <property type="entry name" value="Ig_E-set"/>
</dbReference>
<dbReference type="GO" id="GO:0003676">
    <property type="term" value="F:nucleic acid binding"/>
    <property type="evidence" value="ECO:0007669"/>
    <property type="project" value="InterPro"/>
</dbReference>
<dbReference type="Gene3D" id="1.10.10.10">
    <property type="entry name" value="Winged helix-like DNA-binding domain superfamily/Winged helix DNA-binding domain"/>
    <property type="match status" value="2"/>
</dbReference>
<evidence type="ECO:0000256" key="4">
    <source>
        <dbReference type="ARBA" id="ARBA00022840"/>
    </source>
</evidence>
<dbReference type="RefSeq" id="XP_020438574.1">
    <property type="nucleotide sequence ID" value="XM_020571300.1"/>
</dbReference>
<dbReference type="PROSITE" id="PS51192">
    <property type="entry name" value="HELICASE_ATP_BIND_1"/>
    <property type="match status" value="2"/>
</dbReference>
<accession>D3AVZ6</accession>